<evidence type="ECO:0000256" key="19">
    <source>
        <dbReference type="HAMAP-Rule" id="MF_01165"/>
    </source>
</evidence>
<feature type="domain" description="ArnT-like N-terminal" evidence="20">
    <location>
        <begin position="12"/>
        <end position="241"/>
    </location>
</feature>
<dbReference type="Proteomes" id="UP001217178">
    <property type="component" value="Unassembled WGS sequence"/>
</dbReference>
<feature type="transmembrane region" description="Helical" evidence="19">
    <location>
        <begin position="214"/>
        <end position="232"/>
    </location>
</feature>
<comment type="similarity">
    <text evidence="3 19">Belongs to the glycosyltransferase 83 family.</text>
</comment>
<keyword evidence="10 19" id="KW-0328">Glycosyltransferase</keyword>
<dbReference type="NCBIfam" id="NF009784">
    <property type="entry name" value="PRK13279.1"/>
    <property type="match status" value="1"/>
</dbReference>
<comment type="pathway">
    <text evidence="2 19">Lipopolysaccharide metabolism; 4-amino-4-deoxy-beta-L-arabinose-lipid A biosynthesis.</text>
</comment>
<feature type="transmembrane region" description="Helical" evidence="19">
    <location>
        <begin position="186"/>
        <end position="202"/>
    </location>
</feature>
<accession>A0ABT5LCB0</accession>
<feature type="transmembrane region" description="Helical" evidence="19">
    <location>
        <begin position="352"/>
        <end position="372"/>
    </location>
</feature>
<feature type="transmembrane region" description="Helical" evidence="19">
    <location>
        <begin position="115"/>
        <end position="135"/>
    </location>
</feature>
<feature type="transmembrane region" description="Helical" evidence="19">
    <location>
        <begin position="411"/>
        <end position="429"/>
    </location>
</feature>
<evidence type="ECO:0000256" key="13">
    <source>
        <dbReference type="ARBA" id="ARBA00022985"/>
    </source>
</evidence>
<dbReference type="InterPro" id="IPR022839">
    <property type="entry name" value="ArnT"/>
</dbReference>
<dbReference type="RefSeq" id="WP_273554073.1">
    <property type="nucleotide sequence ID" value="NZ_JAQRFI010000008.1"/>
</dbReference>
<keyword evidence="22" id="KW-1185">Reference proteome</keyword>
<dbReference type="PANTHER" id="PTHR33908:SF3">
    <property type="entry name" value="UNDECAPRENYL PHOSPHATE-ALPHA-4-AMINO-4-DEOXY-L-ARABINOSE ARABINOSYL TRANSFERASE"/>
    <property type="match status" value="1"/>
</dbReference>
<evidence type="ECO:0000256" key="18">
    <source>
        <dbReference type="ARBA" id="ARBA00034054"/>
    </source>
</evidence>
<evidence type="ECO:0000256" key="15">
    <source>
        <dbReference type="ARBA" id="ARBA00023098"/>
    </source>
</evidence>
<gene>
    <name evidence="19 21" type="primary">arnT</name>
    <name evidence="21" type="ORF">PSI23_05140</name>
</gene>
<dbReference type="PANTHER" id="PTHR33908">
    <property type="entry name" value="MANNOSYLTRANSFERASE YKCB-RELATED"/>
    <property type="match status" value="1"/>
</dbReference>
<feature type="transmembrane region" description="Helical" evidence="19">
    <location>
        <begin position="261"/>
        <end position="284"/>
    </location>
</feature>
<keyword evidence="9 19" id="KW-0441">Lipid A biosynthesis</keyword>
<evidence type="ECO:0000256" key="17">
    <source>
        <dbReference type="ARBA" id="ARBA00025446"/>
    </source>
</evidence>
<dbReference type="EMBL" id="JAQRFI010000008">
    <property type="protein sequence ID" value="MDC9588715.1"/>
    <property type="molecule type" value="Genomic_DNA"/>
</dbReference>
<evidence type="ECO:0000256" key="11">
    <source>
        <dbReference type="ARBA" id="ARBA00022679"/>
    </source>
</evidence>
<evidence type="ECO:0000256" key="6">
    <source>
        <dbReference type="ARBA" id="ARBA00022475"/>
    </source>
</evidence>
<evidence type="ECO:0000256" key="8">
    <source>
        <dbReference type="ARBA" id="ARBA00022519"/>
    </source>
</evidence>
<dbReference type="HAMAP" id="MF_01165">
    <property type="entry name" value="ArnT_transfer"/>
    <property type="match status" value="1"/>
</dbReference>
<comment type="subcellular location">
    <subcellularLocation>
        <location evidence="1">Cell inner membrane</location>
        <topology evidence="1">Multi-pass membrane protein</topology>
    </subcellularLocation>
    <subcellularLocation>
        <location evidence="19">Cell membrane</location>
        <topology evidence="19">Multi-pass membrane protein</topology>
    </subcellularLocation>
</comment>
<evidence type="ECO:0000256" key="9">
    <source>
        <dbReference type="ARBA" id="ARBA00022556"/>
    </source>
</evidence>
<reference evidence="21 22" key="1">
    <citation type="submission" date="2023-02" db="EMBL/GenBank/DDBJ databases">
        <title>Entomopathogenic bacteria.</title>
        <authorList>
            <person name="Machado R.A."/>
        </authorList>
    </citation>
    <scope>NUCLEOTIDE SEQUENCE [LARGE SCALE GENOMIC DNA]</scope>
    <source>
        <strain evidence="21 22">XENO-10</strain>
    </source>
</reference>
<feature type="transmembrane region" description="Helical" evidence="19">
    <location>
        <begin position="85"/>
        <end position="103"/>
    </location>
</feature>
<feature type="transmembrane region" description="Helical" evidence="19">
    <location>
        <begin position="296"/>
        <end position="313"/>
    </location>
</feature>
<evidence type="ECO:0000256" key="16">
    <source>
        <dbReference type="ARBA" id="ARBA00023136"/>
    </source>
</evidence>
<evidence type="ECO:0000256" key="2">
    <source>
        <dbReference type="ARBA" id="ARBA00005200"/>
    </source>
</evidence>
<keyword evidence="14 19" id="KW-1133">Transmembrane helix</keyword>
<name>A0ABT5LCB0_9GAMM</name>
<evidence type="ECO:0000256" key="14">
    <source>
        <dbReference type="ARBA" id="ARBA00022989"/>
    </source>
</evidence>
<dbReference type="InterPro" id="IPR003342">
    <property type="entry name" value="ArnT-like_N"/>
</dbReference>
<dbReference type="InterPro" id="IPR050297">
    <property type="entry name" value="LipidA_mod_glycosyltrf_83"/>
</dbReference>
<evidence type="ECO:0000256" key="4">
    <source>
        <dbReference type="ARBA" id="ARBA00012056"/>
    </source>
</evidence>
<dbReference type="EC" id="2.4.2.43" evidence="4 19"/>
<evidence type="ECO:0000256" key="3">
    <source>
        <dbReference type="ARBA" id="ARBA00010814"/>
    </source>
</evidence>
<evidence type="ECO:0000256" key="12">
    <source>
        <dbReference type="ARBA" id="ARBA00022692"/>
    </source>
</evidence>
<comment type="catalytic activity">
    <reaction evidence="18 19">
        <text>4-amino-4-deoxy-alpha-L-arabinopyranosyl di-trans,octa-cis-undecaprenyl phosphate + lipid IVA = lipid IIA + di-trans,octa-cis-undecaprenyl phosphate.</text>
        <dbReference type="EC" id="2.4.2.43"/>
    </reaction>
</comment>
<comment type="caution">
    <text evidence="21">The sequence shown here is derived from an EMBL/GenBank/DDBJ whole genome shotgun (WGS) entry which is preliminary data.</text>
</comment>
<feature type="transmembrane region" description="Helical" evidence="19">
    <location>
        <begin position="319"/>
        <end position="340"/>
    </location>
</feature>
<evidence type="ECO:0000256" key="5">
    <source>
        <dbReference type="ARBA" id="ARBA00015532"/>
    </source>
</evidence>
<organism evidence="21 22">
    <name type="scientific">Xenorhabdus yunnanensis</name>
    <dbReference type="NCBI Taxonomy" id="3025878"/>
    <lineage>
        <taxon>Bacteria</taxon>
        <taxon>Pseudomonadati</taxon>
        <taxon>Pseudomonadota</taxon>
        <taxon>Gammaproteobacteria</taxon>
        <taxon>Enterobacterales</taxon>
        <taxon>Morganellaceae</taxon>
        <taxon>Xenorhabdus</taxon>
    </lineage>
</organism>
<sequence length="553" mass="63547">MLNTRTSKAGAVLMALFFILTYLLPLDSRLLWQPDETRYAEISREMLQRGDWIVPYFLDVRYFEKPVAGYWINNISQWIFGHNNFAVRFGSVFSILISAFLLYRLAMMMWKCRQTAFVSSLIYISMFIVLSIGTYSVLDPMFSLWVTAGIVGCYWALKAAKTRERILAWSVLGLACGMAFMTKGFLALALPVIAMIPITIYQKRFWEMVRFGPLAVISAILISLPWVIAIALREPDYWHYFFWVEHIQRFASEEAQHIAPIWYYLPILILGVIPWLGLLPGALIKSWKEKKSHPEMFFLFCWFVVPFVFFSIAKGKLPTYILPFIGPLALMMAKYSVDCVKNGNMKALKMNGLVNVFIGLLAILVLFAMKTLKISSIYQPDESLKWMMGIIAFGVWGGIGYLCFIRNGKYWLWAAACSIMISLSIGSALPDKTINSKLPQHFIQQNKKELADSKYILTQSVGVGASIAWELKRSDIYMYDRQGELKYGLDYPDSQYRYITEEGFPTWLAKTRKEGQVAIVFLLSSKGELPELPEPDFVRRSHRFALVIYKKQP</sequence>
<keyword evidence="12 19" id="KW-0812">Transmembrane</keyword>
<keyword evidence="7 19" id="KW-0444">Lipid biosynthesis</keyword>
<feature type="transmembrane region" description="Helical" evidence="19">
    <location>
        <begin position="384"/>
        <end position="404"/>
    </location>
</feature>
<protein>
    <recommendedName>
        <fullName evidence="5 19">Undecaprenyl phosphate-alpha-4-amino-4-deoxy-L-arabinose arabinosyl transferase</fullName>
        <ecNumber evidence="4 19">2.4.2.43</ecNumber>
    </recommendedName>
    <alternativeName>
        <fullName evidence="19">4-amino-4-deoxy-L-arabinose lipid A transferase</fullName>
    </alternativeName>
    <alternativeName>
        <fullName evidence="19">Lipid IV(A) 4-amino-4-deoxy-L-arabinosyltransferase</fullName>
    </alternativeName>
    <alternativeName>
        <fullName evidence="19">Undecaprenyl phosphate-alpha-L-Ara4N transferase</fullName>
    </alternativeName>
</protein>
<keyword evidence="8" id="KW-0997">Cell inner membrane</keyword>
<comment type="function">
    <text evidence="17 19">Catalyzes the transfer of the L-Ara4N moiety of the glycolipid undecaprenyl phosphate-alpha-L-Ara4N to lipid A. The modified arabinose is attached to lipid A and is required for resistance to polymyxin and cationic antimicrobial peptides.</text>
</comment>
<evidence type="ECO:0000313" key="22">
    <source>
        <dbReference type="Proteomes" id="UP001217178"/>
    </source>
</evidence>
<evidence type="ECO:0000259" key="20">
    <source>
        <dbReference type="Pfam" id="PF02366"/>
    </source>
</evidence>
<evidence type="ECO:0000256" key="10">
    <source>
        <dbReference type="ARBA" id="ARBA00022676"/>
    </source>
</evidence>
<keyword evidence="16 19" id="KW-0472">Membrane</keyword>
<dbReference type="Pfam" id="PF02366">
    <property type="entry name" value="PMT"/>
    <property type="match status" value="1"/>
</dbReference>
<dbReference type="GO" id="GO:0103015">
    <property type="term" value="F:4-amino-4-deoxy-L-arabinose transferase activity"/>
    <property type="evidence" value="ECO:0007669"/>
    <property type="project" value="UniProtKB-EC"/>
</dbReference>
<keyword evidence="13 19" id="KW-0448">Lipopolysaccharide biosynthesis</keyword>
<keyword evidence="11 19" id="KW-0808">Transferase</keyword>
<keyword evidence="6 19" id="KW-1003">Cell membrane</keyword>
<proteinExistence type="inferred from homology"/>
<evidence type="ECO:0000313" key="21">
    <source>
        <dbReference type="EMBL" id="MDC9588715.1"/>
    </source>
</evidence>
<evidence type="ECO:0000256" key="7">
    <source>
        <dbReference type="ARBA" id="ARBA00022516"/>
    </source>
</evidence>
<evidence type="ECO:0000256" key="1">
    <source>
        <dbReference type="ARBA" id="ARBA00004429"/>
    </source>
</evidence>
<keyword evidence="15 19" id="KW-0443">Lipid metabolism</keyword>